<dbReference type="InterPro" id="IPR042566">
    <property type="entry name" value="L1_C"/>
</dbReference>
<evidence type="ECO:0000313" key="3">
    <source>
        <dbReference type="Proteomes" id="UP001066276"/>
    </source>
</evidence>
<accession>A0AAV7MJI7</accession>
<reference evidence="2" key="1">
    <citation type="journal article" date="2022" name="bioRxiv">
        <title>Sequencing and chromosome-scale assembly of the giantPleurodeles waltlgenome.</title>
        <authorList>
            <person name="Brown T."/>
            <person name="Elewa A."/>
            <person name="Iarovenko S."/>
            <person name="Subramanian E."/>
            <person name="Araus A.J."/>
            <person name="Petzold A."/>
            <person name="Susuki M."/>
            <person name="Suzuki K.-i.T."/>
            <person name="Hayashi T."/>
            <person name="Toyoda A."/>
            <person name="Oliveira C."/>
            <person name="Osipova E."/>
            <person name="Leigh N.D."/>
            <person name="Simon A."/>
            <person name="Yun M.H."/>
        </authorList>
    </citation>
    <scope>NUCLEOTIDE SEQUENCE</scope>
    <source>
        <strain evidence="2">20211129_DDA</strain>
        <tissue evidence="2">Liver</tissue>
    </source>
</reference>
<feature type="region of interest" description="Disordered" evidence="1">
    <location>
        <begin position="118"/>
        <end position="152"/>
    </location>
</feature>
<dbReference type="Gene3D" id="3.30.250.20">
    <property type="entry name" value="L1 transposable element, C-terminal domain"/>
    <property type="match status" value="1"/>
</dbReference>
<dbReference type="AlphaFoldDB" id="A0AAV7MJI7"/>
<gene>
    <name evidence="2" type="ORF">NDU88_001368</name>
</gene>
<comment type="caution">
    <text evidence="2">The sequence shown here is derived from an EMBL/GenBank/DDBJ whole genome shotgun (WGS) entry which is preliminary data.</text>
</comment>
<protein>
    <submittedName>
        <fullName evidence="2">Uncharacterized protein</fullName>
    </submittedName>
</protein>
<organism evidence="2 3">
    <name type="scientific">Pleurodeles waltl</name>
    <name type="common">Iberian ribbed newt</name>
    <dbReference type="NCBI Taxonomy" id="8319"/>
    <lineage>
        <taxon>Eukaryota</taxon>
        <taxon>Metazoa</taxon>
        <taxon>Chordata</taxon>
        <taxon>Craniata</taxon>
        <taxon>Vertebrata</taxon>
        <taxon>Euteleostomi</taxon>
        <taxon>Amphibia</taxon>
        <taxon>Batrachia</taxon>
        <taxon>Caudata</taxon>
        <taxon>Salamandroidea</taxon>
        <taxon>Salamandridae</taxon>
        <taxon>Pleurodelinae</taxon>
        <taxon>Pleurodeles</taxon>
    </lineage>
</organism>
<keyword evidence="3" id="KW-1185">Reference proteome</keyword>
<dbReference type="Proteomes" id="UP001066276">
    <property type="component" value="Chromosome 9"/>
</dbReference>
<evidence type="ECO:0000313" key="2">
    <source>
        <dbReference type="EMBL" id="KAJ1103951.1"/>
    </source>
</evidence>
<name>A0AAV7MJI7_PLEWA</name>
<dbReference type="EMBL" id="JANPWB010000013">
    <property type="protein sequence ID" value="KAJ1103951.1"/>
    <property type="molecule type" value="Genomic_DNA"/>
</dbReference>
<sequence length="152" mass="17252">MEVQRHCWTYASVLQQLKSLGLPYALLFLVRLKVDEEENTGFFLTPEDAWMWLHAKDLAMPPPATPQTDAWLTLRSNHQLSNKLLNRPSTDHEAREWVQAVVEVLQQSRNPFVVLQPDQASTTGCDKDNTMDYPGGEPPGSELMPHLADDLL</sequence>
<proteinExistence type="predicted"/>
<evidence type="ECO:0000256" key="1">
    <source>
        <dbReference type="SAM" id="MobiDB-lite"/>
    </source>
</evidence>